<dbReference type="PROSITE" id="PS51930">
    <property type="entry name" value="BMC_2"/>
    <property type="match status" value="1"/>
</dbReference>
<reference evidence="5" key="1">
    <citation type="journal article" date="2020" name="mSystems">
        <title>Genome- and Community-Level Interaction Insights into Carbon Utilization and Element Cycling Functions of Hydrothermarchaeota in Hydrothermal Sediment.</title>
        <authorList>
            <person name="Zhou Z."/>
            <person name="Liu Y."/>
            <person name="Xu W."/>
            <person name="Pan J."/>
            <person name="Luo Z.H."/>
            <person name="Li M."/>
        </authorList>
    </citation>
    <scope>NUCLEOTIDE SEQUENCE [LARGE SCALE GENOMIC DNA]</scope>
    <source>
        <strain evidence="5">SpSt-381</strain>
    </source>
</reference>
<dbReference type="AlphaFoldDB" id="A0A832I178"/>
<gene>
    <name evidence="5" type="ORF">ENR23_05295</name>
</gene>
<accession>A0A832I178</accession>
<evidence type="ECO:0000256" key="2">
    <source>
        <dbReference type="ARBA" id="ARBA00024446"/>
    </source>
</evidence>
<feature type="domain" description="BMC" evidence="4">
    <location>
        <begin position="5"/>
        <end position="89"/>
    </location>
</feature>
<dbReference type="Pfam" id="PF00936">
    <property type="entry name" value="BMC"/>
    <property type="match status" value="1"/>
</dbReference>
<dbReference type="GO" id="GO:0031469">
    <property type="term" value="C:bacterial microcompartment"/>
    <property type="evidence" value="ECO:0007669"/>
    <property type="project" value="UniProtKB-SubCell"/>
</dbReference>
<dbReference type="CDD" id="cd07045">
    <property type="entry name" value="BMC_CcmK_like"/>
    <property type="match status" value="1"/>
</dbReference>
<sequence length="102" mass="10825">MTTEALGMIETRGWVGAVEAADAMCKTARVRLVRYERVWGGFTSVVVRGDVAAVEAAVDAGARAAERVGERVARHVIPAPDALLEALLAATAPGRRRPDGER</sequence>
<dbReference type="Gene3D" id="3.30.70.1710">
    <property type="match status" value="1"/>
</dbReference>
<keyword evidence="2" id="KW-1283">Bacterial microcompartment</keyword>
<protein>
    <submittedName>
        <fullName evidence="5">BMC domain-containing protein</fullName>
    </submittedName>
</protein>
<evidence type="ECO:0000256" key="1">
    <source>
        <dbReference type="ARBA" id="ARBA00024322"/>
    </source>
</evidence>
<dbReference type="SMART" id="SM00877">
    <property type="entry name" value="BMC"/>
    <property type="match status" value="1"/>
</dbReference>
<dbReference type="InterPro" id="IPR000249">
    <property type="entry name" value="BMC_dom"/>
</dbReference>
<proteinExistence type="inferred from homology"/>
<name>A0A832I178_UNCEI</name>
<dbReference type="PANTHER" id="PTHR33941:SF11">
    <property type="entry name" value="BACTERIAL MICROCOMPARTMENT SHELL PROTEIN PDUJ"/>
    <property type="match status" value="1"/>
</dbReference>
<dbReference type="InterPro" id="IPR050575">
    <property type="entry name" value="BMC_shell"/>
</dbReference>
<dbReference type="PANTHER" id="PTHR33941">
    <property type="entry name" value="PROPANEDIOL UTILIZATION PROTEIN PDUA"/>
    <property type="match status" value="1"/>
</dbReference>
<comment type="subcellular location">
    <subcellularLocation>
        <location evidence="1">Bacterial microcompartment</location>
    </subcellularLocation>
</comment>
<comment type="similarity">
    <text evidence="3">Belongs to the bacterial microcompartments protein family.</text>
</comment>
<comment type="caution">
    <text evidence="5">The sequence shown here is derived from an EMBL/GenBank/DDBJ whole genome shotgun (WGS) entry which is preliminary data.</text>
</comment>
<dbReference type="SUPFAM" id="SSF143414">
    <property type="entry name" value="CcmK-like"/>
    <property type="match status" value="1"/>
</dbReference>
<organism evidence="5">
    <name type="scientific">Eiseniibacteriota bacterium</name>
    <dbReference type="NCBI Taxonomy" id="2212470"/>
    <lineage>
        <taxon>Bacteria</taxon>
        <taxon>Candidatus Eiseniibacteriota</taxon>
    </lineage>
</organism>
<evidence type="ECO:0000256" key="3">
    <source>
        <dbReference type="PROSITE-ProRule" id="PRU01278"/>
    </source>
</evidence>
<dbReference type="InterPro" id="IPR037233">
    <property type="entry name" value="CcmK-like_sf"/>
</dbReference>
<dbReference type="InterPro" id="IPR044872">
    <property type="entry name" value="CcmK/CsoS1_BMC"/>
</dbReference>
<evidence type="ECO:0000313" key="5">
    <source>
        <dbReference type="EMBL" id="HGZ42834.1"/>
    </source>
</evidence>
<dbReference type="EMBL" id="DSQF01000012">
    <property type="protein sequence ID" value="HGZ42834.1"/>
    <property type="molecule type" value="Genomic_DNA"/>
</dbReference>
<evidence type="ECO:0000259" key="4">
    <source>
        <dbReference type="PROSITE" id="PS51930"/>
    </source>
</evidence>